<proteinExistence type="inferred from homology"/>
<keyword evidence="5" id="KW-1133">Transmembrane helix</keyword>
<accession>A0AAD9V6P9</accession>
<organism evidence="12 13">
    <name type="scientific">Acropora cervicornis</name>
    <name type="common">Staghorn coral</name>
    <dbReference type="NCBI Taxonomy" id="6130"/>
    <lineage>
        <taxon>Eukaryota</taxon>
        <taxon>Metazoa</taxon>
        <taxon>Cnidaria</taxon>
        <taxon>Anthozoa</taxon>
        <taxon>Hexacorallia</taxon>
        <taxon>Scleractinia</taxon>
        <taxon>Astrocoeniina</taxon>
        <taxon>Acroporidae</taxon>
        <taxon>Acropora</taxon>
    </lineage>
</organism>
<evidence type="ECO:0000256" key="8">
    <source>
        <dbReference type="ARBA" id="ARBA00023136"/>
    </source>
</evidence>
<keyword evidence="2 11" id="KW-0813">Transport</keyword>
<sequence length="69" mass="7639">MIDNQRLSLELNVEQDEYIGSMTPEAGIRMGISTQREMPFPMEKGVSISPGYATMIGLIKVTLSSESMK</sequence>
<evidence type="ECO:0000256" key="2">
    <source>
        <dbReference type="ARBA" id="ARBA00022448"/>
    </source>
</evidence>
<evidence type="ECO:0000256" key="10">
    <source>
        <dbReference type="ARBA" id="ARBA00023303"/>
    </source>
</evidence>
<evidence type="ECO:0000313" key="12">
    <source>
        <dbReference type="EMBL" id="KAK2562760.1"/>
    </source>
</evidence>
<evidence type="ECO:0000256" key="4">
    <source>
        <dbReference type="ARBA" id="ARBA00022692"/>
    </source>
</evidence>
<evidence type="ECO:0000256" key="6">
    <source>
        <dbReference type="ARBA" id="ARBA00023053"/>
    </source>
</evidence>
<keyword evidence="8" id="KW-0472">Membrane</keyword>
<gene>
    <name evidence="12" type="ORF">P5673_013698</name>
</gene>
<evidence type="ECO:0000313" key="13">
    <source>
        <dbReference type="Proteomes" id="UP001249851"/>
    </source>
</evidence>
<comment type="subcellular location">
    <subcellularLocation>
        <location evidence="1">Membrane</location>
        <topology evidence="1">Multi-pass membrane protein</topology>
    </subcellularLocation>
</comment>
<dbReference type="InterPro" id="IPR001873">
    <property type="entry name" value="ENaC"/>
</dbReference>
<reference evidence="12" key="1">
    <citation type="journal article" date="2023" name="G3 (Bethesda)">
        <title>Whole genome assembly and annotation of the endangered Caribbean coral Acropora cervicornis.</title>
        <authorList>
            <person name="Selwyn J.D."/>
            <person name="Vollmer S.V."/>
        </authorList>
    </citation>
    <scope>NUCLEOTIDE SEQUENCE</scope>
    <source>
        <strain evidence="12">K2</strain>
    </source>
</reference>
<keyword evidence="13" id="KW-1185">Reference proteome</keyword>
<keyword evidence="7 11" id="KW-0406">Ion transport</keyword>
<dbReference type="GO" id="GO:0016020">
    <property type="term" value="C:membrane"/>
    <property type="evidence" value="ECO:0007669"/>
    <property type="project" value="UniProtKB-SubCell"/>
</dbReference>
<keyword evidence="6" id="KW-0915">Sodium</keyword>
<dbReference type="AlphaFoldDB" id="A0AAD9V6P9"/>
<evidence type="ECO:0000256" key="7">
    <source>
        <dbReference type="ARBA" id="ARBA00023065"/>
    </source>
</evidence>
<keyword evidence="10 11" id="KW-0407">Ion channel</keyword>
<dbReference type="GO" id="GO:0005272">
    <property type="term" value="F:sodium channel activity"/>
    <property type="evidence" value="ECO:0007669"/>
    <property type="project" value="UniProtKB-KW"/>
</dbReference>
<dbReference type="Proteomes" id="UP001249851">
    <property type="component" value="Unassembled WGS sequence"/>
</dbReference>
<dbReference type="EMBL" id="JARQWQ010000027">
    <property type="protein sequence ID" value="KAK2562760.1"/>
    <property type="molecule type" value="Genomic_DNA"/>
</dbReference>
<comment type="caution">
    <text evidence="12">The sequence shown here is derived from an EMBL/GenBank/DDBJ whole genome shotgun (WGS) entry which is preliminary data.</text>
</comment>
<keyword evidence="3 11" id="KW-0894">Sodium channel</keyword>
<name>A0AAD9V6P9_ACRCE</name>
<evidence type="ECO:0000256" key="9">
    <source>
        <dbReference type="ARBA" id="ARBA00023201"/>
    </source>
</evidence>
<protein>
    <submittedName>
        <fullName evidence="12">Uncharacterized protein</fullName>
    </submittedName>
</protein>
<evidence type="ECO:0000256" key="3">
    <source>
        <dbReference type="ARBA" id="ARBA00022461"/>
    </source>
</evidence>
<evidence type="ECO:0000256" key="11">
    <source>
        <dbReference type="RuleBase" id="RU000679"/>
    </source>
</evidence>
<evidence type="ECO:0000256" key="1">
    <source>
        <dbReference type="ARBA" id="ARBA00004141"/>
    </source>
</evidence>
<reference evidence="12" key="2">
    <citation type="journal article" date="2023" name="Science">
        <title>Genomic signatures of disease resistance in endangered staghorn corals.</title>
        <authorList>
            <person name="Vollmer S.V."/>
            <person name="Selwyn J.D."/>
            <person name="Despard B.A."/>
            <person name="Roesel C.L."/>
        </authorList>
    </citation>
    <scope>NUCLEOTIDE SEQUENCE</scope>
    <source>
        <strain evidence="12">K2</strain>
    </source>
</reference>
<evidence type="ECO:0000256" key="5">
    <source>
        <dbReference type="ARBA" id="ARBA00022989"/>
    </source>
</evidence>
<dbReference type="Gene3D" id="2.60.470.10">
    <property type="entry name" value="Acid-sensing ion channels like domains"/>
    <property type="match status" value="1"/>
</dbReference>
<keyword evidence="9 11" id="KW-0739">Sodium transport</keyword>
<comment type="similarity">
    <text evidence="11">Belongs to the amiloride-sensitive sodium channel (TC 1.A.6) family.</text>
</comment>
<keyword evidence="4 11" id="KW-0812">Transmembrane</keyword>
<dbReference type="Pfam" id="PF00858">
    <property type="entry name" value="ASC"/>
    <property type="match status" value="1"/>
</dbReference>